<gene>
    <name evidence="2" type="ORF">AVEN_122500_1</name>
</gene>
<dbReference type="Proteomes" id="UP000499080">
    <property type="component" value="Unassembled WGS sequence"/>
</dbReference>
<reference evidence="2 3" key="1">
    <citation type="journal article" date="2019" name="Sci. Rep.">
        <title>Orb-weaving spider Araneus ventricosus genome elucidates the spidroin gene catalogue.</title>
        <authorList>
            <person name="Kono N."/>
            <person name="Nakamura H."/>
            <person name="Ohtoshi R."/>
            <person name="Moran D.A.P."/>
            <person name="Shinohara A."/>
            <person name="Yoshida Y."/>
            <person name="Fujiwara M."/>
            <person name="Mori M."/>
            <person name="Tomita M."/>
            <person name="Arakawa K."/>
        </authorList>
    </citation>
    <scope>NUCLEOTIDE SEQUENCE [LARGE SCALE GENOMIC DNA]</scope>
</reference>
<evidence type="ECO:0000313" key="3">
    <source>
        <dbReference type="Proteomes" id="UP000499080"/>
    </source>
</evidence>
<dbReference type="EMBL" id="BGPR01124038">
    <property type="protein sequence ID" value="GBN28580.1"/>
    <property type="molecule type" value="Genomic_DNA"/>
</dbReference>
<protein>
    <submittedName>
        <fullName evidence="2">Uncharacterized protein</fullName>
    </submittedName>
</protein>
<feature type="region of interest" description="Disordered" evidence="1">
    <location>
        <begin position="1"/>
        <end position="28"/>
    </location>
</feature>
<evidence type="ECO:0000313" key="2">
    <source>
        <dbReference type="EMBL" id="GBN28580.1"/>
    </source>
</evidence>
<feature type="compositionally biased region" description="Polar residues" evidence="1">
    <location>
        <begin position="1"/>
        <end position="23"/>
    </location>
</feature>
<accession>A0A4Y2MQG6</accession>
<proteinExistence type="predicted"/>
<keyword evidence="3" id="KW-1185">Reference proteome</keyword>
<evidence type="ECO:0000256" key="1">
    <source>
        <dbReference type="SAM" id="MobiDB-lite"/>
    </source>
</evidence>
<dbReference type="AlphaFoldDB" id="A0A4Y2MQG6"/>
<comment type="caution">
    <text evidence="2">The sequence shown here is derived from an EMBL/GenBank/DDBJ whole genome shotgun (WGS) entry which is preliminary data.</text>
</comment>
<name>A0A4Y2MQG6_ARAVE</name>
<organism evidence="2 3">
    <name type="scientific">Araneus ventricosus</name>
    <name type="common">Orbweaver spider</name>
    <name type="synonym">Epeira ventricosa</name>
    <dbReference type="NCBI Taxonomy" id="182803"/>
    <lineage>
        <taxon>Eukaryota</taxon>
        <taxon>Metazoa</taxon>
        <taxon>Ecdysozoa</taxon>
        <taxon>Arthropoda</taxon>
        <taxon>Chelicerata</taxon>
        <taxon>Arachnida</taxon>
        <taxon>Araneae</taxon>
        <taxon>Araneomorphae</taxon>
        <taxon>Entelegynae</taxon>
        <taxon>Araneoidea</taxon>
        <taxon>Araneidae</taxon>
        <taxon>Araneus</taxon>
    </lineage>
</organism>
<sequence length="128" mass="14392">MFLPENSTEIKTQKAHSNVNPTNCMDPFGEKKDVQNEYSDFLYHTTKLNSNSPYWKNENYFRTIADLIVLNRGETKKRSAKLSSLSSNFHATQAGKCSGCNLVSNLEPFAPKAETLPLGYRGLDLAQN</sequence>